<dbReference type="AlphaFoldDB" id="A0A286E480"/>
<accession>A0A286E480</accession>
<gene>
    <name evidence="1" type="ORF">SAMN06297387_12317</name>
</gene>
<dbReference type="RefSeq" id="WP_245880782.1">
    <property type="nucleotide sequence ID" value="NZ_OCNE01000023.1"/>
</dbReference>
<evidence type="ECO:0008006" key="3">
    <source>
        <dbReference type="Google" id="ProtNLM"/>
    </source>
</evidence>
<protein>
    <recommendedName>
        <fullName evidence="3">Ankyrin</fullName>
    </recommendedName>
</protein>
<proteinExistence type="predicted"/>
<reference evidence="1 2" key="1">
    <citation type="submission" date="2017-09" db="EMBL/GenBank/DDBJ databases">
        <authorList>
            <person name="Ehlers B."/>
            <person name="Leendertz F.H."/>
        </authorList>
    </citation>
    <scope>NUCLEOTIDE SEQUENCE [LARGE SCALE GENOMIC DNA]</scope>
    <source>
        <strain evidence="1 2">CGMCC 4.7095</strain>
    </source>
</reference>
<evidence type="ECO:0000313" key="2">
    <source>
        <dbReference type="Proteomes" id="UP000219072"/>
    </source>
</evidence>
<evidence type="ECO:0000313" key="1">
    <source>
        <dbReference type="EMBL" id="SOD65706.1"/>
    </source>
</evidence>
<name>A0A286E480_9ACTN</name>
<dbReference type="EMBL" id="OCNE01000023">
    <property type="protein sequence ID" value="SOD65706.1"/>
    <property type="molecule type" value="Genomic_DNA"/>
</dbReference>
<organism evidence="1 2">
    <name type="scientific">Streptomyces zhaozhouensis</name>
    <dbReference type="NCBI Taxonomy" id="1300267"/>
    <lineage>
        <taxon>Bacteria</taxon>
        <taxon>Bacillati</taxon>
        <taxon>Actinomycetota</taxon>
        <taxon>Actinomycetes</taxon>
        <taxon>Kitasatosporales</taxon>
        <taxon>Streptomycetaceae</taxon>
        <taxon>Streptomyces</taxon>
    </lineage>
</organism>
<keyword evidence="2" id="KW-1185">Reference proteome</keyword>
<dbReference type="Proteomes" id="UP000219072">
    <property type="component" value="Unassembled WGS sequence"/>
</dbReference>
<sequence length="239" mass="25146">MEGTRDPAGGLPAIRGEWEAHLTVGCPPARVAALASWAERHGHGFVHIVLARGATPSQPMVSLRGDGPLAEAGRAVAGVTARLAADGHPLTRVKIETTPWAEGVPAHDAADGTDHPGRYFEHHVKLLLAADHDRPSLERLAVAHGAHVSWNARRVRADGAEERFVTQRCAGVGSPTATRRLAALLDALAVASVPHRVVEVEREYVAHDSNLALDDGWLPAAGVRDAGRPGTATKGTTTP</sequence>